<dbReference type="AlphaFoldDB" id="F0WU06"/>
<organism evidence="1">
    <name type="scientific">Albugo laibachii Nc14</name>
    <dbReference type="NCBI Taxonomy" id="890382"/>
    <lineage>
        <taxon>Eukaryota</taxon>
        <taxon>Sar</taxon>
        <taxon>Stramenopiles</taxon>
        <taxon>Oomycota</taxon>
        <taxon>Peronosporomycetes</taxon>
        <taxon>Albuginales</taxon>
        <taxon>Albuginaceae</taxon>
        <taxon>Albugo</taxon>
    </lineage>
</organism>
<sequence>MRHPPCVVTWKVTCVLMTVSKILKRSRESLSQPETAQGGKAQVGRVAILLALR</sequence>
<dbReference type="EMBL" id="FR824307">
    <property type="protein sequence ID" value="CCA24850.1"/>
    <property type="molecule type" value="Genomic_DNA"/>
</dbReference>
<reference evidence="1" key="2">
    <citation type="submission" date="2011-02" db="EMBL/GenBank/DDBJ databases">
        <authorList>
            <person name="MacLean D."/>
        </authorList>
    </citation>
    <scope>NUCLEOTIDE SEQUENCE</scope>
</reference>
<accession>F0WU06</accession>
<dbReference type="HOGENOM" id="CLU_3072669_0_0_1"/>
<evidence type="ECO:0000313" key="1">
    <source>
        <dbReference type="EMBL" id="CCA24850.1"/>
    </source>
</evidence>
<protein>
    <submittedName>
        <fullName evidence="1">AlNc14C262G9829 protein</fullName>
    </submittedName>
</protein>
<reference evidence="1" key="1">
    <citation type="journal article" date="2011" name="PLoS Biol.">
        <title>Gene gain and loss during evolution of obligate parasitism in the white rust pathogen of Arabidopsis thaliana.</title>
        <authorList>
            <person name="Kemen E."/>
            <person name="Gardiner A."/>
            <person name="Schultz-Larsen T."/>
            <person name="Kemen A.C."/>
            <person name="Balmuth A.L."/>
            <person name="Robert-Seilaniantz A."/>
            <person name="Bailey K."/>
            <person name="Holub E."/>
            <person name="Studholme D.J."/>
            <person name="Maclean D."/>
            <person name="Jones J.D."/>
        </authorList>
    </citation>
    <scope>NUCLEOTIDE SEQUENCE</scope>
</reference>
<name>F0WU06_9STRA</name>
<proteinExistence type="predicted"/>
<gene>
    <name evidence="1" type="primary">AlNc14C262G9829</name>
    <name evidence="1" type="ORF">ALNC14_109940</name>
</gene>